<accession>A0A0V1HJA6</accession>
<dbReference type="EMBL" id="JYDP01000064">
    <property type="protein sequence ID" value="KRZ10082.1"/>
    <property type="molecule type" value="Genomic_DNA"/>
</dbReference>
<evidence type="ECO:0000313" key="1">
    <source>
        <dbReference type="EMBL" id="KRZ10082.1"/>
    </source>
</evidence>
<protein>
    <submittedName>
        <fullName evidence="1">Uncharacterized protein</fullName>
    </submittedName>
</protein>
<comment type="caution">
    <text evidence="1">The sequence shown here is derived from an EMBL/GenBank/DDBJ whole genome shotgun (WGS) entry which is preliminary data.</text>
</comment>
<organism evidence="1 2">
    <name type="scientific">Trichinella zimbabwensis</name>
    <dbReference type="NCBI Taxonomy" id="268475"/>
    <lineage>
        <taxon>Eukaryota</taxon>
        <taxon>Metazoa</taxon>
        <taxon>Ecdysozoa</taxon>
        <taxon>Nematoda</taxon>
        <taxon>Enoplea</taxon>
        <taxon>Dorylaimia</taxon>
        <taxon>Trichinellida</taxon>
        <taxon>Trichinellidae</taxon>
        <taxon>Trichinella</taxon>
    </lineage>
</organism>
<name>A0A0V1HJA6_9BILA</name>
<dbReference type="AlphaFoldDB" id="A0A0V1HJA6"/>
<sequence>MESPDVEFPGYEFKPNTLMLISALSPSIYDDNPFPNDLHWLSVTTFLLEPRSSGLDLGGLLQDEEQDALLDCSGQSAAAVMSVTRKS</sequence>
<reference evidence="1 2" key="1">
    <citation type="submission" date="2015-01" db="EMBL/GenBank/DDBJ databases">
        <title>Evolution of Trichinella species and genotypes.</title>
        <authorList>
            <person name="Korhonen P.K."/>
            <person name="Edoardo P."/>
            <person name="Giuseppe L.R."/>
            <person name="Gasser R.B."/>
        </authorList>
    </citation>
    <scope>NUCLEOTIDE SEQUENCE [LARGE SCALE GENOMIC DNA]</scope>
    <source>
        <strain evidence="1">ISS1029</strain>
    </source>
</reference>
<proteinExistence type="predicted"/>
<keyword evidence="2" id="KW-1185">Reference proteome</keyword>
<dbReference type="Proteomes" id="UP000055024">
    <property type="component" value="Unassembled WGS sequence"/>
</dbReference>
<gene>
    <name evidence="1" type="ORF">T11_5956</name>
</gene>
<evidence type="ECO:0000313" key="2">
    <source>
        <dbReference type="Proteomes" id="UP000055024"/>
    </source>
</evidence>
<dbReference type="OrthoDB" id="10408567at2759"/>